<keyword evidence="2" id="KW-0812">Transmembrane</keyword>
<dbReference type="InterPro" id="IPR011635">
    <property type="entry name" value="CARDB"/>
</dbReference>
<keyword evidence="2" id="KW-0472">Membrane</keyword>
<dbReference type="Pfam" id="PF07705">
    <property type="entry name" value="CARDB"/>
    <property type="match status" value="1"/>
</dbReference>
<dbReference type="PANTHER" id="PTHR35902:SF3">
    <property type="entry name" value="NPCBM-ASSOCIATED, NEW3 DOMAIN OF ALPHA-GALACTOSIDASE"/>
    <property type="match status" value="1"/>
</dbReference>
<dbReference type="PANTHER" id="PTHR35902">
    <property type="entry name" value="S-LAYER DOMAIN-LIKE PROTEIN-RELATED"/>
    <property type="match status" value="1"/>
</dbReference>
<keyword evidence="2" id="KW-1133">Transmembrane helix</keyword>
<evidence type="ECO:0000259" key="3">
    <source>
        <dbReference type="Pfam" id="PF07705"/>
    </source>
</evidence>
<dbReference type="Pfam" id="PF05753">
    <property type="entry name" value="TRAP_beta"/>
    <property type="match status" value="1"/>
</dbReference>
<dbReference type="Gene3D" id="2.60.40.10">
    <property type="entry name" value="Immunoglobulins"/>
    <property type="match status" value="2"/>
</dbReference>
<gene>
    <name evidence="4" type="ORF">SAMN05660923_00299</name>
</gene>
<organism evidence="4 5">
    <name type="scientific">Tepidimicrobium xylanilyticum</name>
    <dbReference type="NCBI Taxonomy" id="1123352"/>
    <lineage>
        <taxon>Bacteria</taxon>
        <taxon>Bacillati</taxon>
        <taxon>Bacillota</taxon>
        <taxon>Tissierellia</taxon>
        <taxon>Tissierellales</taxon>
        <taxon>Tepidimicrobiaceae</taxon>
        <taxon>Tepidimicrobium</taxon>
    </lineage>
</organism>
<dbReference type="OrthoDB" id="1704454at2"/>
<dbReference type="RefSeq" id="WP_093750125.1">
    <property type="nucleotide sequence ID" value="NZ_FNNG01000001.1"/>
</dbReference>
<feature type="domain" description="CARDB" evidence="3">
    <location>
        <begin position="432"/>
        <end position="534"/>
    </location>
</feature>
<feature type="compositionally biased region" description="Acidic residues" evidence="1">
    <location>
        <begin position="58"/>
        <end position="70"/>
    </location>
</feature>
<keyword evidence="5" id="KW-1185">Reference proteome</keyword>
<evidence type="ECO:0000313" key="5">
    <source>
        <dbReference type="Proteomes" id="UP000198828"/>
    </source>
</evidence>
<dbReference type="InterPro" id="IPR013783">
    <property type="entry name" value="Ig-like_fold"/>
</dbReference>
<name>A0A1H2R5X0_9FIRM</name>
<feature type="transmembrane region" description="Helical" evidence="2">
    <location>
        <begin position="809"/>
        <end position="827"/>
    </location>
</feature>
<reference evidence="4 5" key="1">
    <citation type="submission" date="2016-10" db="EMBL/GenBank/DDBJ databases">
        <authorList>
            <person name="de Groot N.N."/>
        </authorList>
    </citation>
    <scope>NUCLEOTIDE SEQUENCE [LARGE SCALE GENOMIC DNA]</scope>
    <source>
        <strain evidence="4 5">DSM 23310</strain>
    </source>
</reference>
<feature type="region of interest" description="Disordered" evidence="1">
    <location>
        <begin position="38"/>
        <end position="74"/>
    </location>
</feature>
<feature type="compositionally biased region" description="Low complexity" evidence="1">
    <location>
        <begin position="42"/>
        <end position="52"/>
    </location>
</feature>
<dbReference type="AlphaFoldDB" id="A0A1H2R5X0"/>
<dbReference type="Proteomes" id="UP000198828">
    <property type="component" value="Unassembled WGS sequence"/>
</dbReference>
<protein>
    <submittedName>
        <fullName evidence="4">Uncharacterized conserved protein</fullName>
    </submittedName>
</protein>
<evidence type="ECO:0000256" key="2">
    <source>
        <dbReference type="SAM" id="Phobius"/>
    </source>
</evidence>
<sequence length="839" mass="92704">MRKLISIVLILLMLIQTPIWGIAEGNSSKEQTTKISTETHINDQNGNNNGNNDNKDNNEEDITTSEENPEDSNVSIIITDVDSGETTIRPNNTFTLKIALKVYPETTEKIPIYVQLEKSDSFSPVGTGSRKKAVPDKSIYTVTFDKIYYNGGDNTTIPITISYDLNGKTRSISDYISITNISPSKEEDKKTEGDPNITIVSSKTISGQAGESLYVPITIKNSSDSWARNITVTAEIEGGSPIALRGSGHEDIYYLRGGKTEDIQFRVDIDEYAESKTYPIKINFQFYNSDGKSYTGSDTVYIKVENKNKKPLISINKIDIKPEVSEADKPTKVGFQLINNGTLEARDIKISLGGIGNDTFTIASGLNSRYIDRISGGKTAYVEFEIIPSIKLPGGSHGLDLVLNYKDGTGQSYEDSSKFFVNVASNKGRGSNLIIENLIYPDGAVGHNKDVNIGFTLKNVGKMDAKNIKVSVESSDQAAIVPKTVSIKKIESLAPNQSERLSFIFLTTKDGETRNYPINITVEYEDDLTEGQEKHTLTQYVGVYIVKPGDDIKTTPKLIIDKYSFEPNLVRAGENFTMSLSFFNTNSQKAVRNIKIFLTAEEKTDPNSQSSGGNVFTPVGSSNTFYIDSIPPKGRVEKVITMFTVPDAKAKTHTVTANFEYEDSDGTQYTATELIGVPVVQQSKLEIGEISLPSEAFVGEAIPISVEFYNTGKVTLYNMMVKLEGNFQTEDSRYYIGNFEMGTSDYFEGTIIPEETGELTGYLVFTYEDSSGEVVEIREEFTLNVMEAMPMDESLEDMAPEEESKGFKGIWIALILIAASIGGFIFYKKKKEKGMALDE</sequence>
<proteinExistence type="predicted"/>
<evidence type="ECO:0000256" key="1">
    <source>
        <dbReference type="SAM" id="MobiDB-lite"/>
    </source>
</evidence>
<evidence type="ECO:0000313" key="4">
    <source>
        <dbReference type="EMBL" id="SDW14853.1"/>
    </source>
</evidence>
<dbReference type="EMBL" id="FNNG01000001">
    <property type="protein sequence ID" value="SDW14853.1"/>
    <property type="molecule type" value="Genomic_DNA"/>
</dbReference>
<accession>A0A1H2R5X0</accession>